<feature type="coiled-coil region" evidence="2">
    <location>
        <begin position="237"/>
        <end position="264"/>
    </location>
</feature>
<dbReference type="AlphaFoldDB" id="A0A938WLF6"/>
<accession>A0A938WLF6</accession>
<evidence type="ECO:0000256" key="3">
    <source>
        <dbReference type="SAM" id="SignalP"/>
    </source>
</evidence>
<dbReference type="CDD" id="cd07185">
    <property type="entry name" value="OmpA_C-like"/>
    <property type="match status" value="1"/>
</dbReference>
<gene>
    <name evidence="5" type="ORF">H6B30_02125</name>
</gene>
<dbReference type="InterPro" id="IPR006665">
    <property type="entry name" value="OmpA-like"/>
</dbReference>
<dbReference type="InterPro" id="IPR050330">
    <property type="entry name" value="Bact_OuterMem_StrucFunc"/>
</dbReference>
<organism evidence="5 6">
    <name type="scientific">Marseilla massiliensis</name>
    <dbReference type="NCBI Taxonomy" id="1841864"/>
    <lineage>
        <taxon>Bacteria</taxon>
        <taxon>Pseudomonadati</taxon>
        <taxon>Bacteroidota</taxon>
        <taxon>Bacteroidia</taxon>
        <taxon>Bacteroidales</taxon>
        <taxon>Prevotellaceae</taxon>
        <taxon>Marseilla</taxon>
    </lineage>
</organism>
<keyword evidence="6" id="KW-1185">Reference proteome</keyword>
<dbReference type="PROSITE" id="PS51123">
    <property type="entry name" value="OMPA_2"/>
    <property type="match status" value="1"/>
</dbReference>
<keyword evidence="1" id="KW-0472">Membrane</keyword>
<reference evidence="5 6" key="1">
    <citation type="journal article" date="2021" name="Sci. Rep.">
        <title>The distribution of antibiotic resistance genes in chicken gut microbiota commensals.</title>
        <authorList>
            <person name="Juricova H."/>
            <person name="Matiasovicova J."/>
            <person name="Kubasova T."/>
            <person name="Cejkova D."/>
            <person name="Rychlik I."/>
        </authorList>
    </citation>
    <scope>NUCLEOTIDE SEQUENCE [LARGE SCALE GENOMIC DNA]</scope>
    <source>
        <strain evidence="5 6">An819</strain>
    </source>
</reference>
<evidence type="ECO:0000313" key="5">
    <source>
        <dbReference type="EMBL" id="MBM6660560.1"/>
    </source>
</evidence>
<dbReference type="Pfam" id="PF00691">
    <property type="entry name" value="OmpA"/>
    <property type="match status" value="1"/>
</dbReference>
<keyword evidence="2" id="KW-0175">Coiled coil</keyword>
<dbReference type="PANTHER" id="PTHR30329">
    <property type="entry name" value="STATOR ELEMENT OF FLAGELLAR MOTOR COMPLEX"/>
    <property type="match status" value="1"/>
</dbReference>
<dbReference type="InterPro" id="IPR036737">
    <property type="entry name" value="OmpA-like_sf"/>
</dbReference>
<evidence type="ECO:0000256" key="1">
    <source>
        <dbReference type="PROSITE-ProRule" id="PRU00473"/>
    </source>
</evidence>
<dbReference type="SUPFAM" id="SSF103088">
    <property type="entry name" value="OmpA-like"/>
    <property type="match status" value="1"/>
</dbReference>
<dbReference type="Gene3D" id="3.30.1330.60">
    <property type="entry name" value="OmpA-like domain"/>
    <property type="match status" value="1"/>
</dbReference>
<comment type="caution">
    <text evidence="5">The sequence shown here is derived from an EMBL/GenBank/DDBJ whole genome shotgun (WGS) entry which is preliminary data.</text>
</comment>
<evidence type="ECO:0000259" key="4">
    <source>
        <dbReference type="PROSITE" id="PS51123"/>
    </source>
</evidence>
<dbReference type="PANTHER" id="PTHR30329:SF21">
    <property type="entry name" value="LIPOPROTEIN YIAD-RELATED"/>
    <property type="match status" value="1"/>
</dbReference>
<name>A0A938WLF6_9BACT</name>
<protein>
    <submittedName>
        <fullName evidence="5">OmpA family protein</fullName>
    </submittedName>
</protein>
<dbReference type="Proteomes" id="UP000764045">
    <property type="component" value="Unassembled WGS sequence"/>
</dbReference>
<feature type="signal peptide" evidence="3">
    <location>
        <begin position="1"/>
        <end position="19"/>
    </location>
</feature>
<dbReference type="GO" id="GO:0016020">
    <property type="term" value="C:membrane"/>
    <property type="evidence" value="ECO:0007669"/>
    <property type="project" value="UniProtKB-UniRule"/>
</dbReference>
<proteinExistence type="predicted"/>
<dbReference type="EMBL" id="JACJJL010000002">
    <property type="protein sequence ID" value="MBM6660560.1"/>
    <property type="molecule type" value="Genomic_DNA"/>
</dbReference>
<evidence type="ECO:0000313" key="6">
    <source>
        <dbReference type="Proteomes" id="UP000764045"/>
    </source>
</evidence>
<evidence type="ECO:0000256" key="2">
    <source>
        <dbReference type="SAM" id="Coils"/>
    </source>
</evidence>
<keyword evidence="3" id="KW-0732">Signal</keyword>
<feature type="domain" description="OmpA-like" evidence="4">
    <location>
        <begin position="275"/>
        <end position="384"/>
    </location>
</feature>
<dbReference type="InterPro" id="IPR011250">
    <property type="entry name" value="OMP/PagP_B-barrel"/>
</dbReference>
<dbReference type="SUPFAM" id="SSF56925">
    <property type="entry name" value="OMPA-like"/>
    <property type="match status" value="1"/>
</dbReference>
<dbReference type="RefSeq" id="WP_205107407.1">
    <property type="nucleotide sequence ID" value="NZ_JACJJL010000002.1"/>
</dbReference>
<sequence>MKKLLIMLAFASVSVAGMAQDNESAVPEMKYSVATNSFWSNWFVQANLAGSVFYSNEEMGYGLSKSPFKGFRNNLGFSVAIGKWFTPGIGLRTKFNGVWGRTVASDDKDLNASKYWVLNEQVLFNLSNMICGYNETRVWNFIPYLGAGYGRNMSYNRYGMDLNLGILNTFRLSRKVAINLDLSWAWFEPDFDGITEDGPTATGWPKTRDNMLNVEVGITYNLGKAKWDKTPDVEALKALSQGQIDALNAQLADAQSENAKLKDMLANQKPAETKVVKEVVAAPVSVFFNIGKSKIASKKDLQNVKDLVEVAKANNSKIVVTGYADSKTGSASWNKKLSQKRADTVADELVNMGVSRDNIEVVAAGGVNTLSPVSYNRRATVAIK</sequence>
<feature type="chain" id="PRO_5037482284" evidence="3">
    <location>
        <begin position="20"/>
        <end position="384"/>
    </location>
</feature>